<sequence>MTKTLLYLCYGKSRYQQEAMFAILSANYFLSESDGVDVVVYTDRPDEFIWLGVETRFLNPDILGSWMGAGTYPFRRKVACLLDFLTERGGKVILADGDTYFLSNPAALFDRVGPGRHCLHMREIRLTQRTGTAGAILGQLFDTGAIRDLNGKPVALYPGESMWNSGIIGVHADDHHMLREALHLMDEIWQYEQRVHTVEQFALGHVMHAGRLSEADDVVFHYWHDNLRKPFLGALPALLDRARAMPLPEAVQWSYTHRPTSSAGARVLARIKSFVHKLGADHRWTRNSA</sequence>
<keyword evidence="2" id="KW-1185">Reference proteome</keyword>
<dbReference type="SUPFAM" id="SSF53448">
    <property type="entry name" value="Nucleotide-diphospho-sugar transferases"/>
    <property type="match status" value="1"/>
</dbReference>
<reference evidence="1 2" key="1">
    <citation type="submission" date="2022-12" db="EMBL/GenBank/DDBJ databases">
        <title>Sphingomonas abieness sp. nov., an endophytic bacterium isolated from Abies koreana.</title>
        <authorList>
            <person name="Jiang L."/>
            <person name="Lee J."/>
        </authorList>
    </citation>
    <scope>NUCLEOTIDE SEQUENCE [LARGE SCALE GENOMIC DNA]</scope>
    <source>
        <strain evidence="2">PAMB 00755</strain>
    </source>
</reference>
<protein>
    <recommendedName>
        <fullName evidence="3">Nucleotide-diphospho-sugar transferase domain-containing protein</fullName>
    </recommendedName>
</protein>
<dbReference type="RefSeq" id="WP_270075489.1">
    <property type="nucleotide sequence ID" value="NZ_CP115174.1"/>
</dbReference>
<evidence type="ECO:0008006" key="3">
    <source>
        <dbReference type="Google" id="ProtNLM"/>
    </source>
</evidence>
<dbReference type="InterPro" id="IPR029044">
    <property type="entry name" value="Nucleotide-diphossugar_trans"/>
</dbReference>
<dbReference type="EMBL" id="CP115174">
    <property type="protein sequence ID" value="WBO20839.1"/>
    <property type="molecule type" value="Genomic_DNA"/>
</dbReference>
<dbReference type="Proteomes" id="UP001210865">
    <property type="component" value="Chromosome"/>
</dbReference>
<organism evidence="1 2">
    <name type="scientific">Sphingomonas abietis</name>
    <dbReference type="NCBI Taxonomy" id="3012344"/>
    <lineage>
        <taxon>Bacteria</taxon>
        <taxon>Pseudomonadati</taxon>
        <taxon>Pseudomonadota</taxon>
        <taxon>Alphaproteobacteria</taxon>
        <taxon>Sphingomonadales</taxon>
        <taxon>Sphingomonadaceae</taxon>
        <taxon>Sphingomonas</taxon>
    </lineage>
</organism>
<gene>
    <name evidence="1" type="ORF">PBT88_11510</name>
</gene>
<accession>A0ABY7NH69</accession>
<evidence type="ECO:0000313" key="1">
    <source>
        <dbReference type="EMBL" id="WBO20839.1"/>
    </source>
</evidence>
<evidence type="ECO:0000313" key="2">
    <source>
        <dbReference type="Proteomes" id="UP001210865"/>
    </source>
</evidence>
<proteinExistence type="predicted"/>
<name>A0ABY7NH69_9SPHN</name>